<sequence length="443" mass="50742">MFHFYVNDWCIVWTNGWRTLAHVCQRWRFIAFASPRRLNLQLVYKAKRPMSEMPDVWPALPVAINYTFSKSNVDRCWGNIAAALESEHRERIFEITLRDIPTSHWENLATAMQKPFPQLTSLVLSAKEDSMTSLPDSFLGGSAPLLRELMLGNCPFPGLPKLHLLANHLVRLYLLDIPDSGYISPEALVTVLSAMSGLELLCLKFTSPRYPTSPPPLTRSVLPFLTKLIFVGIHEYLEDLLAQIQVPLLNNLEISFFGALDYVVPELHRLISHTESFKLCHHARLYSYTFKIQIVMFREIHQLLPDLSLDIKCTELDRQLSSLVQVCSSSLLYLISTSVRLELWGFSPPSQSYWNDHTETTRWLEFLELFTAVKDLRLGHDVGSHVCRALEGVAEGVEILPALQNIFLHLHRHEPSESVPKFLERFVAARKLSGHPVAIHRWD</sequence>
<keyword evidence="2" id="KW-1185">Reference proteome</keyword>
<dbReference type="Proteomes" id="UP001207468">
    <property type="component" value="Unassembled WGS sequence"/>
</dbReference>
<protein>
    <submittedName>
        <fullName evidence="1">Uncharacterized protein</fullName>
    </submittedName>
</protein>
<reference evidence="1" key="1">
    <citation type="submission" date="2021-03" db="EMBL/GenBank/DDBJ databases">
        <title>Evolutionary priming and transition to the ectomycorrhizal habit in an iconic lineage of mushroom-forming fungi: is preadaptation a requirement?</title>
        <authorList>
            <consortium name="DOE Joint Genome Institute"/>
            <person name="Looney B.P."/>
            <person name="Miyauchi S."/>
            <person name="Morin E."/>
            <person name="Drula E."/>
            <person name="Courty P.E."/>
            <person name="Chicoki N."/>
            <person name="Fauchery L."/>
            <person name="Kohler A."/>
            <person name="Kuo A."/>
            <person name="LaButti K."/>
            <person name="Pangilinan J."/>
            <person name="Lipzen A."/>
            <person name="Riley R."/>
            <person name="Andreopoulos W."/>
            <person name="He G."/>
            <person name="Johnson J."/>
            <person name="Barry K.W."/>
            <person name="Grigoriev I.V."/>
            <person name="Nagy L."/>
            <person name="Hibbett D."/>
            <person name="Henrissat B."/>
            <person name="Matheny P.B."/>
            <person name="Labbe J."/>
            <person name="Martin A.F."/>
        </authorList>
    </citation>
    <scope>NUCLEOTIDE SEQUENCE</scope>
    <source>
        <strain evidence="1">BPL698</strain>
    </source>
</reference>
<proteinExistence type="predicted"/>
<dbReference type="EMBL" id="JAGFNK010000110">
    <property type="protein sequence ID" value="KAI9507833.1"/>
    <property type="molecule type" value="Genomic_DNA"/>
</dbReference>
<comment type="caution">
    <text evidence="1">The sequence shown here is derived from an EMBL/GenBank/DDBJ whole genome shotgun (WGS) entry which is preliminary data.</text>
</comment>
<organism evidence="1 2">
    <name type="scientific">Russula earlei</name>
    <dbReference type="NCBI Taxonomy" id="71964"/>
    <lineage>
        <taxon>Eukaryota</taxon>
        <taxon>Fungi</taxon>
        <taxon>Dikarya</taxon>
        <taxon>Basidiomycota</taxon>
        <taxon>Agaricomycotina</taxon>
        <taxon>Agaricomycetes</taxon>
        <taxon>Russulales</taxon>
        <taxon>Russulaceae</taxon>
        <taxon>Russula</taxon>
    </lineage>
</organism>
<accession>A0ACC0U890</accession>
<evidence type="ECO:0000313" key="1">
    <source>
        <dbReference type="EMBL" id="KAI9507833.1"/>
    </source>
</evidence>
<gene>
    <name evidence="1" type="ORF">F5148DRAFT_63362</name>
</gene>
<evidence type="ECO:0000313" key="2">
    <source>
        <dbReference type="Proteomes" id="UP001207468"/>
    </source>
</evidence>
<name>A0ACC0U890_9AGAM</name>